<dbReference type="AlphaFoldDB" id="A0A0C9UH23"/>
<evidence type="ECO:0000313" key="2">
    <source>
        <dbReference type="Proteomes" id="UP000054279"/>
    </source>
</evidence>
<dbReference type="HOGENOM" id="CLU_1998083_0_0_1"/>
<reference evidence="1 2" key="1">
    <citation type="submission" date="2014-06" db="EMBL/GenBank/DDBJ databases">
        <title>Evolutionary Origins and Diversification of the Mycorrhizal Mutualists.</title>
        <authorList>
            <consortium name="DOE Joint Genome Institute"/>
            <consortium name="Mycorrhizal Genomics Consortium"/>
            <person name="Kohler A."/>
            <person name="Kuo A."/>
            <person name="Nagy L.G."/>
            <person name="Floudas D."/>
            <person name="Copeland A."/>
            <person name="Barry K.W."/>
            <person name="Cichocki N."/>
            <person name="Veneault-Fourrey C."/>
            <person name="LaButti K."/>
            <person name="Lindquist E.A."/>
            <person name="Lipzen A."/>
            <person name="Lundell T."/>
            <person name="Morin E."/>
            <person name="Murat C."/>
            <person name="Riley R."/>
            <person name="Ohm R."/>
            <person name="Sun H."/>
            <person name="Tunlid A."/>
            <person name="Henrissat B."/>
            <person name="Grigoriev I.V."/>
            <person name="Hibbett D.S."/>
            <person name="Martin F."/>
        </authorList>
    </citation>
    <scope>NUCLEOTIDE SEQUENCE [LARGE SCALE GENOMIC DNA]</scope>
    <source>
        <strain evidence="1 2">SS14</strain>
    </source>
</reference>
<protein>
    <submittedName>
        <fullName evidence="1">Uncharacterized protein</fullName>
    </submittedName>
</protein>
<proteinExistence type="predicted"/>
<sequence>ETDIILQLPSPPLGSDPQNHAVPILEVLRVPGYEGLDLLVIPFLRKRDDPPMETVREFVVFVPQNLRSSDCSGRHIMMDARDMYPGGFHSVKTDLAPDISGPARHYSRTQRTPTYYIIDFGISVR</sequence>
<dbReference type="Proteomes" id="UP000054279">
    <property type="component" value="Unassembled WGS sequence"/>
</dbReference>
<gene>
    <name evidence="1" type="ORF">M422DRAFT_82939</name>
</gene>
<name>A0A0C9UH23_SPHS4</name>
<feature type="non-terminal residue" evidence="1">
    <location>
        <position position="125"/>
    </location>
</feature>
<feature type="non-terminal residue" evidence="1">
    <location>
        <position position="1"/>
    </location>
</feature>
<evidence type="ECO:0000313" key="1">
    <source>
        <dbReference type="EMBL" id="KIJ28272.1"/>
    </source>
</evidence>
<dbReference type="EMBL" id="KN837310">
    <property type="protein sequence ID" value="KIJ28272.1"/>
    <property type="molecule type" value="Genomic_DNA"/>
</dbReference>
<dbReference type="OrthoDB" id="5987198at2759"/>
<keyword evidence="2" id="KW-1185">Reference proteome</keyword>
<accession>A0A0C9UH23</accession>
<organism evidence="1 2">
    <name type="scientific">Sphaerobolus stellatus (strain SS14)</name>
    <dbReference type="NCBI Taxonomy" id="990650"/>
    <lineage>
        <taxon>Eukaryota</taxon>
        <taxon>Fungi</taxon>
        <taxon>Dikarya</taxon>
        <taxon>Basidiomycota</taxon>
        <taxon>Agaricomycotina</taxon>
        <taxon>Agaricomycetes</taxon>
        <taxon>Phallomycetidae</taxon>
        <taxon>Geastrales</taxon>
        <taxon>Sphaerobolaceae</taxon>
        <taxon>Sphaerobolus</taxon>
    </lineage>
</organism>